<dbReference type="Proteomes" id="UP000054549">
    <property type="component" value="Unassembled WGS sequence"/>
</dbReference>
<feature type="signal peptide" evidence="1">
    <location>
        <begin position="1"/>
        <end position="16"/>
    </location>
</feature>
<name>A0A0C2SIS5_AMAMK</name>
<dbReference type="InParanoid" id="A0A0C2SIS5"/>
<organism evidence="3 4">
    <name type="scientific">Amanita muscaria (strain Koide BX008)</name>
    <dbReference type="NCBI Taxonomy" id="946122"/>
    <lineage>
        <taxon>Eukaryota</taxon>
        <taxon>Fungi</taxon>
        <taxon>Dikarya</taxon>
        <taxon>Basidiomycota</taxon>
        <taxon>Agaricomycotina</taxon>
        <taxon>Agaricomycetes</taxon>
        <taxon>Agaricomycetidae</taxon>
        <taxon>Agaricales</taxon>
        <taxon>Pluteineae</taxon>
        <taxon>Amanitaceae</taxon>
        <taxon>Amanita</taxon>
    </lineage>
</organism>
<sequence>MWAWVIIIRNIPLVAAASKGQQPFPNIPFSVFSKFVEDNFASTVSLSTVLMLLFTITENTDLFSLHFFQRSGEHGSKKSPPATGWIRNLGTAVKRRLDENQAELLSEDDVDAHSSEQKSSIAIGIKMDALAVVLGLHPFNKAGKFKGKLKAVSHKQIQAVYSLCPNTATCQTMDCNKKALYQNTKPADLGLVTFIKDFTVYDDVPVYSGLCKQCGTIYYADHERSSGGQQHERVYLNSAKYIKIGQNMWVD</sequence>
<keyword evidence="1" id="KW-0732">Signal</keyword>
<protein>
    <recommendedName>
        <fullName evidence="2">CxC5 like cysteine cluster associated with KDZ domain-containing protein</fullName>
    </recommendedName>
</protein>
<gene>
    <name evidence="3" type="ORF">M378DRAFT_93480</name>
</gene>
<proteinExistence type="predicted"/>
<feature type="chain" id="PRO_5002155714" description="CxC5 like cysteine cluster associated with KDZ domain-containing protein" evidence="1">
    <location>
        <begin position="17"/>
        <end position="251"/>
    </location>
</feature>
<reference evidence="3 4" key="1">
    <citation type="submission" date="2014-04" db="EMBL/GenBank/DDBJ databases">
        <title>Evolutionary Origins and Diversification of the Mycorrhizal Mutualists.</title>
        <authorList>
            <consortium name="DOE Joint Genome Institute"/>
            <consortium name="Mycorrhizal Genomics Consortium"/>
            <person name="Kohler A."/>
            <person name="Kuo A."/>
            <person name="Nagy L.G."/>
            <person name="Floudas D."/>
            <person name="Copeland A."/>
            <person name="Barry K.W."/>
            <person name="Cichocki N."/>
            <person name="Veneault-Fourrey C."/>
            <person name="LaButti K."/>
            <person name="Lindquist E.A."/>
            <person name="Lipzen A."/>
            <person name="Lundell T."/>
            <person name="Morin E."/>
            <person name="Murat C."/>
            <person name="Riley R."/>
            <person name="Ohm R."/>
            <person name="Sun H."/>
            <person name="Tunlid A."/>
            <person name="Henrissat B."/>
            <person name="Grigoriev I.V."/>
            <person name="Hibbett D.S."/>
            <person name="Martin F."/>
        </authorList>
    </citation>
    <scope>NUCLEOTIDE SEQUENCE [LARGE SCALE GENOMIC DNA]</scope>
    <source>
        <strain evidence="3 4">Koide BX008</strain>
    </source>
</reference>
<evidence type="ECO:0000313" key="4">
    <source>
        <dbReference type="Proteomes" id="UP000054549"/>
    </source>
</evidence>
<feature type="domain" description="CxC5 like cysteine cluster associated with KDZ" evidence="2">
    <location>
        <begin position="159"/>
        <end position="251"/>
    </location>
</feature>
<evidence type="ECO:0000259" key="2">
    <source>
        <dbReference type="Pfam" id="PF18718"/>
    </source>
</evidence>
<evidence type="ECO:0000313" key="3">
    <source>
        <dbReference type="EMBL" id="KIL53844.1"/>
    </source>
</evidence>
<evidence type="ECO:0000256" key="1">
    <source>
        <dbReference type="SAM" id="SignalP"/>
    </source>
</evidence>
<accession>A0A0C2SIS5</accession>
<dbReference type="InterPro" id="IPR041539">
    <property type="entry name" value="CxC5"/>
</dbReference>
<dbReference type="EMBL" id="KN819215">
    <property type="protein sequence ID" value="KIL53844.1"/>
    <property type="molecule type" value="Genomic_DNA"/>
</dbReference>
<dbReference type="AlphaFoldDB" id="A0A0C2SIS5"/>
<dbReference type="Pfam" id="PF18718">
    <property type="entry name" value="CxC5"/>
    <property type="match status" value="1"/>
</dbReference>
<dbReference type="OrthoDB" id="2998980at2759"/>
<keyword evidence="4" id="KW-1185">Reference proteome</keyword>
<dbReference type="HOGENOM" id="CLU_063807_0_0_1"/>